<gene>
    <name evidence="2" type="ORF">ACFPIB_14960</name>
</gene>
<evidence type="ECO:0000313" key="3">
    <source>
        <dbReference type="Proteomes" id="UP001596161"/>
    </source>
</evidence>
<dbReference type="PROSITE" id="PS51257">
    <property type="entry name" value="PROKAR_LIPOPROTEIN"/>
    <property type="match status" value="1"/>
</dbReference>
<accession>A0ABW0EFE1</accession>
<name>A0ABW0EFE1_9BACT</name>
<reference evidence="3" key="1">
    <citation type="journal article" date="2019" name="Int. J. Syst. Evol. Microbiol.">
        <title>The Global Catalogue of Microorganisms (GCM) 10K type strain sequencing project: providing services to taxonomists for standard genome sequencing and annotation.</title>
        <authorList>
            <consortium name="The Broad Institute Genomics Platform"/>
            <consortium name="The Broad Institute Genome Sequencing Center for Infectious Disease"/>
            <person name="Wu L."/>
            <person name="Ma J."/>
        </authorList>
    </citation>
    <scope>NUCLEOTIDE SEQUENCE [LARGE SCALE GENOMIC DNA]</scope>
    <source>
        <strain evidence="3">KACC 12602</strain>
    </source>
</reference>
<evidence type="ECO:0000256" key="1">
    <source>
        <dbReference type="SAM" id="SignalP"/>
    </source>
</evidence>
<keyword evidence="3" id="KW-1185">Reference proteome</keyword>
<evidence type="ECO:0000313" key="2">
    <source>
        <dbReference type="EMBL" id="MFC5271915.1"/>
    </source>
</evidence>
<evidence type="ECO:0008006" key="4">
    <source>
        <dbReference type="Google" id="ProtNLM"/>
    </source>
</evidence>
<keyword evidence="1" id="KW-0732">Signal</keyword>
<feature type="signal peptide" evidence="1">
    <location>
        <begin position="1"/>
        <end position="20"/>
    </location>
</feature>
<protein>
    <recommendedName>
        <fullName evidence="4">Lipoprotein</fullName>
    </recommendedName>
</protein>
<dbReference type="Proteomes" id="UP001596161">
    <property type="component" value="Unassembled WGS sequence"/>
</dbReference>
<sequence length="41" mass="4530">MKTRLLALVLATALLAASCAAPNSRAFHNRSNRMMSLDRTR</sequence>
<feature type="chain" id="PRO_5046438925" description="Lipoprotein" evidence="1">
    <location>
        <begin position="21"/>
        <end position="41"/>
    </location>
</feature>
<organism evidence="2 3">
    <name type="scientific">Adhaeribacter terreus</name>
    <dbReference type="NCBI Taxonomy" id="529703"/>
    <lineage>
        <taxon>Bacteria</taxon>
        <taxon>Pseudomonadati</taxon>
        <taxon>Bacteroidota</taxon>
        <taxon>Cytophagia</taxon>
        <taxon>Cytophagales</taxon>
        <taxon>Hymenobacteraceae</taxon>
        <taxon>Adhaeribacter</taxon>
    </lineage>
</organism>
<proteinExistence type="predicted"/>
<comment type="caution">
    <text evidence="2">The sequence shown here is derived from an EMBL/GenBank/DDBJ whole genome shotgun (WGS) entry which is preliminary data.</text>
</comment>
<dbReference type="RefSeq" id="WP_378018273.1">
    <property type="nucleotide sequence ID" value="NZ_JBHSKT010000010.1"/>
</dbReference>
<dbReference type="EMBL" id="JBHSKT010000010">
    <property type="protein sequence ID" value="MFC5271915.1"/>
    <property type="molecule type" value="Genomic_DNA"/>
</dbReference>